<feature type="region of interest" description="Disordered" evidence="1">
    <location>
        <begin position="1"/>
        <end position="22"/>
    </location>
</feature>
<proteinExistence type="predicted"/>
<dbReference type="Proteomes" id="UP000199137">
    <property type="component" value="Unassembled WGS sequence"/>
</dbReference>
<reference evidence="2 5" key="2">
    <citation type="submission" date="2020-01" db="EMBL/GenBank/DDBJ databases">
        <title>Insect and environment-associated Actinomycetes.</title>
        <authorList>
            <person name="Currrie C."/>
            <person name="Chevrette M."/>
            <person name="Carlson C."/>
            <person name="Stubbendieck R."/>
            <person name="Wendt-Pienkowski E."/>
        </authorList>
    </citation>
    <scope>NUCLEOTIDE SEQUENCE [LARGE SCALE GENOMIC DNA]</scope>
    <source>
        <strain evidence="2 5">SID8386</strain>
    </source>
</reference>
<dbReference type="Proteomes" id="UP000470404">
    <property type="component" value="Unassembled WGS sequence"/>
</dbReference>
<sequence length="94" mass="10092">MPPVSRLTLSLGQGGKHDDGTLRALADEGDETALERLADTRGDLAELLDEGSEHAGRLLTSRAVANRDLRELRRLSDAGSGEAETELERLLRAG</sequence>
<keyword evidence="5" id="KW-1185">Reference proteome</keyword>
<evidence type="ECO:0000313" key="2">
    <source>
        <dbReference type="EMBL" id="NEC62712.1"/>
    </source>
</evidence>
<evidence type="ECO:0000313" key="4">
    <source>
        <dbReference type="Proteomes" id="UP000199137"/>
    </source>
</evidence>
<evidence type="ECO:0000313" key="3">
    <source>
        <dbReference type="EMBL" id="SFQ44527.1"/>
    </source>
</evidence>
<protein>
    <submittedName>
        <fullName evidence="3">Uncharacterized protein</fullName>
    </submittedName>
</protein>
<gene>
    <name evidence="2" type="ORF">G3I59_45745</name>
    <name evidence="3" type="ORF">SAMN05421854_112149</name>
</gene>
<dbReference type="EMBL" id="FOWC01000012">
    <property type="protein sequence ID" value="SFQ44527.1"/>
    <property type="molecule type" value="Genomic_DNA"/>
</dbReference>
<accession>A0A1I5YKV3</accession>
<name>A0A1I5YKV3_9PSEU</name>
<dbReference type="EMBL" id="JAAGNC010000217">
    <property type="protein sequence ID" value="NEC62712.1"/>
    <property type="molecule type" value="Genomic_DNA"/>
</dbReference>
<organism evidence="3 4">
    <name type="scientific">Amycolatopsis rubida</name>
    <dbReference type="NCBI Taxonomy" id="112413"/>
    <lineage>
        <taxon>Bacteria</taxon>
        <taxon>Bacillati</taxon>
        <taxon>Actinomycetota</taxon>
        <taxon>Actinomycetes</taxon>
        <taxon>Pseudonocardiales</taxon>
        <taxon>Pseudonocardiaceae</taxon>
        <taxon>Amycolatopsis</taxon>
    </lineage>
</organism>
<dbReference type="OrthoDB" id="5148817at2"/>
<dbReference type="AlphaFoldDB" id="A0A1I5YKV3"/>
<reference evidence="3 4" key="1">
    <citation type="submission" date="2016-10" db="EMBL/GenBank/DDBJ databases">
        <authorList>
            <person name="de Groot N.N."/>
        </authorList>
    </citation>
    <scope>NUCLEOTIDE SEQUENCE [LARGE SCALE GENOMIC DNA]</scope>
    <source>
        <strain evidence="3 4">DSM 44637</strain>
    </source>
</reference>
<evidence type="ECO:0000256" key="1">
    <source>
        <dbReference type="SAM" id="MobiDB-lite"/>
    </source>
</evidence>
<evidence type="ECO:0000313" key="5">
    <source>
        <dbReference type="Proteomes" id="UP000470404"/>
    </source>
</evidence>